<dbReference type="Proteomes" id="UP001341281">
    <property type="component" value="Chromosome 08"/>
</dbReference>
<keyword evidence="3" id="KW-0677">Repeat</keyword>
<keyword evidence="10" id="KW-1185">Reference proteome</keyword>
<evidence type="ECO:0000256" key="3">
    <source>
        <dbReference type="ARBA" id="ARBA00022737"/>
    </source>
</evidence>
<evidence type="ECO:0000256" key="6">
    <source>
        <dbReference type="SAM" id="Coils"/>
    </source>
</evidence>
<gene>
    <name evidence="9" type="ORF">U9M48_036670</name>
</gene>
<dbReference type="InterPro" id="IPR041118">
    <property type="entry name" value="Rx_N"/>
</dbReference>
<dbReference type="Gene3D" id="1.20.5.4130">
    <property type="match status" value="1"/>
</dbReference>
<comment type="similarity">
    <text evidence="1">Belongs to the disease resistance NB-LRR family.</text>
</comment>
<keyword evidence="4" id="KW-0547">Nucleotide-binding</keyword>
<evidence type="ECO:0000256" key="5">
    <source>
        <dbReference type="ARBA" id="ARBA00022821"/>
    </source>
</evidence>
<keyword evidence="2" id="KW-0433">Leucine-rich repeat</keyword>
<evidence type="ECO:0000313" key="9">
    <source>
        <dbReference type="EMBL" id="WVZ90363.1"/>
    </source>
</evidence>
<dbReference type="CDD" id="cd14798">
    <property type="entry name" value="RX-CC_like"/>
    <property type="match status" value="1"/>
</dbReference>
<keyword evidence="5" id="KW-0611">Plant defense</keyword>
<dbReference type="InterPro" id="IPR038005">
    <property type="entry name" value="RX-like_CC"/>
</dbReference>
<dbReference type="GO" id="GO:0006952">
    <property type="term" value="P:defense response"/>
    <property type="evidence" value="ECO:0007669"/>
    <property type="project" value="UniProtKB-KW"/>
</dbReference>
<evidence type="ECO:0000256" key="7">
    <source>
        <dbReference type="SAM" id="MobiDB-lite"/>
    </source>
</evidence>
<evidence type="ECO:0000256" key="2">
    <source>
        <dbReference type="ARBA" id="ARBA00022614"/>
    </source>
</evidence>
<dbReference type="EMBL" id="CP144752">
    <property type="protein sequence ID" value="WVZ90363.1"/>
    <property type="molecule type" value="Genomic_DNA"/>
</dbReference>
<keyword evidence="6" id="KW-0175">Coiled coil</keyword>
<evidence type="ECO:0000256" key="4">
    <source>
        <dbReference type="ARBA" id="ARBA00022741"/>
    </source>
</evidence>
<feature type="coiled-coil region" evidence="6">
    <location>
        <begin position="417"/>
        <end position="444"/>
    </location>
</feature>
<evidence type="ECO:0000313" key="10">
    <source>
        <dbReference type="Proteomes" id="UP001341281"/>
    </source>
</evidence>
<organism evidence="9 10">
    <name type="scientific">Paspalum notatum var. saurae</name>
    <dbReference type="NCBI Taxonomy" id="547442"/>
    <lineage>
        <taxon>Eukaryota</taxon>
        <taxon>Viridiplantae</taxon>
        <taxon>Streptophyta</taxon>
        <taxon>Embryophyta</taxon>
        <taxon>Tracheophyta</taxon>
        <taxon>Spermatophyta</taxon>
        <taxon>Magnoliopsida</taxon>
        <taxon>Liliopsida</taxon>
        <taxon>Poales</taxon>
        <taxon>Poaceae</taxon>
        <taxon>PACMAD clade</taxon>
        <taxon>Panicoideae</taxon>
        <taxon>Andropogonodae</taxon>
        <taxon>Paspaleae</taxon>
        <taxon>Paspalinae</taxon>
        <taxon>Paspalum</taxon>
    </lineage>
</organism>
<accession>A0AAQ3UDJ7</accession>
<reference evidence="9 10" key="1">
    <citation type="submission" date="2024-02" db="EMBL/GenBank/DDBJ databases">
        <title>High-quality chromosome-scale genome assembly of Pensacola bahiagrass (Paspalum notatum Flugge var. saurae).</title>
        <authorList>
            <person name="Vega J.M."/>
            <person name="Podio M."/>
            <person name="Orjuela J."/>
            <person name="Siena L.A."/>
            <person name="Pessino S.C."/>
            <person name="Combes M.C."/>
            <person name="Mariac C."/>
            <person name="Albertini E."/>
            <person name="Pupilli F."/>
            <person name="Ortiz J.P.A."/>
            <person name="Leblanc O."/>
        </authorList>
    </citation>
    <scope>NUCLEOTIDE SEQUENCE [LARGE SCALE GENOMIC DNA]</scope>
    <source>
        <strain evidence="9">R1</strain>
        <tissue evidence="9">Leaf</tissue>
    </source>
</reference>
<dbReference type="Pfam" id="PF18052">
    <property type="entry name" value="Rx_N"/>
    <property type="match status" value="1"/>
</dbReference>
<dbReference type="PANTHER" id="PTHR19338">
    <property type="entry name" value="TRANSLOCASE OF INNER MITOCHONDRIAL MEMBRANE 13 HOMOLOG"/>
    <property type="match status" value="1"/>
</dbReference>
<dbReference type="AlphaFoldDB" id="A0AAQ3UDJ7"/>
<feature type="domain" description="Disease resistance N-terminal" evidence="8">
    <location>
        <begin position="9"/>
        <end position="87"/>
    </location>
</feature>
<name>A0AAQ3UDJ7_PASNO</name>
<dbReference type="PANTHER" id="PTHR19338:SF40">
    <property type="entry name" value="OS06G0314450 PROTEIN"/>
    <property type="match status" value="1"/>
</dbReference>
<proteinExistence type="inferred from homology"/>
<evidence type="ECO:0000259" key="8">
    <source>
        <dbReference type="Pfam" id="PF18052"/>
    </source>
</evidence>
<evidence type="ECO:0000256" key="1">
    <source>
        <dbReference type="ARBA" id="ARBA00008894"/>
    </source>
</evidence>
<feature type="region of interest" description="Disordered" evidence="7">
    <location>
        <begin position="632"/>
        <end position="651"/>
    </location>
</feature>
<sequence length="665" mass="74454">MAELAAGAVSSLLGVIRNEMALLGGVRGDVQFIKEEMESMSSFLLHLARTAPPGGEHDEQVRTWMNQVRVLAQDCNNCLDLYLYRGNPEIHRARGGLRRYLWWAPWFLQKLVAQHRAAIQLRLLKDRAQHVGERRLRYGVQVPGKSLPGEQSPPGVEGLAVAVPSSSAQATIAGSGDASGDDEEDGSGDQLVAVAMATTTEYYFGPRAFFQPRTLDEYVKAKLLDWIYGIPWEAVVTLSIAIVAPDADKEALALAYETLVHPPAYHCGVLVDISMVHHDFLPLRPKEVLYYILRELLLQQADESRSQAQAQQQAAGLLQPYQQKWKIYSEKRAALGEVKKKIQEMKVYEKLEKIGKDIRLKPLKDDQLQKLLYPDFEQINKGVDVDQLGLHVVFQLLLAASSQQDQVMKTKDMHKLAALYEATITKLAEKLKEHMEAIESTELKEHMEKANSNGMVTGGKEEHDQGKQRKAPIICLPSSHYERILRDVFPKPRSSSTLQQEGSAAAAAAAAKQSCNTTTTSTLDEDQVRQMIHEVRQMIHEAKEEILQKVIGDQPPGGRRGPKSEIALEDMEPKIKKIKRETKEQLKMKGLVDEIKHHLNGNTPLFILKLDETMSVTTWEDTRNALSLLECSADASRDQPPGGRRGPKSEIALEDMELKIKKIKI</sequence>
<dbReference type="GO" id="GO:0000166">
    <property type="term" value="F:nucleotide binding"/>
    <property type="evidence" value="ECO:0007669"/>
    <property type="project" value="UniProtKB-KW"/>
</dbReference>
<protein>
    <recommendedName>
        <fullName evidence="8">Disease resistance N-terminal domain-containing protein</fullName>
    </recommendedName>
</protein>